<evidence type="ECO:0000256" key="2">
    <source>
        <dbReference type="ARBA" id="ARBA00023239"/>
    </source>
</evidence>
<dbReference type="Gene3D" id="1.50.10.100">
    <property type="entry name" value="Chondroitin AC/alginate lyase"/>
    <property type="match status" value="1"/>
</dbReference>
<dbReference type="HOGENOM" id="CLU_064286_0_0_6"/>
<dbReference type="InterPro" id="IPR008397">
    <property type="entry name" value="Alginate_lyase_dom"/>
</dbReference>
<dbReference type="EMBL" id="CP007152">
    <property type="protein sequence ID" value="AHI33240.1"/>
    <property type="molecule type" value="Genomic_DNA"/>
</dbReference>
<dbReference type="Pfam" id="PF05426">
    <property type="entry name" value="Alginate_lyase"/>
    <property type="match status" value="1"/>
</dbReference>
<sequence>MVMRIQQRSEHRQWGRVLLSAAITAVFGVSSVHAGQCLNGQLRAPVGYYQTPEDKDGGDYDCERVEPHVGSLSLTSKYKGSDSARNNLNKQAYEEYKKATSNVRDFEKAVIAAADDYQVDGDGPEALDCVLDNLDAWASSDALLTDDINHVGQAVRKWALAAAANAYLRMWTSAPEAAMDLERARRIEDWFLRLSDGVRDYYTDRKAKKVNNHDYWAAWAVMSASVATQDCDDWNWSLAKFDEAMGQINEDGYLPKELSRETRALEYMNYAMQPLTMIALFAEVNGNSVYERYQDQFTKMAGNVVAGLDDPERIEDITGDEQIVDGLYKAWSLAWMEPWQAAWGPVEGMPAFLDELRPMKSTRLGGDISYLYGINPLWPEGAQPDPPSNITLSKRF</sequence>
<protein>
    <recommendedName>
        <fullName evidence="3">Alginate lyase domain-containing protein</fullName>
    </recommendedName>
</protein>
<dbReference type="InterPro" id="IPR008929">
    <property type="entry name" value="Chondroitin_lyas"/>
</dbReference>
<dbReference type="GO" id="GO:0042597">
    <property type="term" value="C:periplasmic space"/>
    <property type="evidence" value="ECO:0007669"/>
    <property type="project" value="InterPro"/>
</dbReference>
<evidence type="ECO:0000313" key="4">
    <source>
        <dbReference type="EMBL" id="AHI33240.1"/>
    </source>
</evidence>
<keyword evidence="2" id="KW-0456">Lyase</keyword>
<proteinExistence type="predicted"/>
<evidence type="ECO:0000313" key="5">
    <source>
        <dbReference type="Proteomes" id="UP000035081"/>
    </source>
</evidence>
<evidence type="ECO:0000259" key="3">
    <source>
        <dbReference type="Pfam" id="PF05426"/>
    </source>
</evidence>
<dbReference type="KEGG" id="msr:AU15_13725"/>
<dbReference type="Proteomes" id="UP000035081">
    <property type="component" value="Chromosome"/>
</dbReference>
<feature type="domain" description="Alginate lyase" evidence="3">
    <location>
        <begin position="73"/>
        <end position="313"/>
    </location>
</feature>
<accession>W5YVZ7</accession>
<dbReference type="AlphaFoldDB" id="W5YVZ7"/>
<evidence type="ECO:0000256" key="1">
    <source>
        <dbReference type="ARBA" id="ARBA00022729"/>
    </source>
</evidence>
<dbReference type="SUPFAM" id="SSF48230">
    <property type="entry name" value="Chondroitin AC/alginate lyase"/>
    <property type="match status" value="1"/>
</dbReference>
<gene>
    <name evidence="4" type="ORF">AU15_13725</name>
</gene>
<dbReference type="GO" id="GO:0016829">
    <property type="term" value="F:lyase activity"/>
    <property type="evidence" value="ECO:0007669"/>
    <property type="project" value="UniProtKB-KW"/>
</dbReference>
<keyword evidence="1" id="KW-0732">Signal</keyword>
<reference evidence="4 5" key="1">
    <citation type="journal article" date="2014" name="Genome Announc.">
        <title>Draft Genome Sequences of Marinobacter similis A3d10T and Marinobacter salarius R9SW1T.</title>
        <authorList>
            <person name="Ivanova E.P."/>
            <person name="Ng H.J."/>
            <person name="Webb H.K."/>
            <person name="Feng G."/>
            <person name="Oshima K."/>
            <person name="Hattori M."/>
            <person name="Ohkuma M."/>
            <person name="Sergeev A.F."/>
            <person name="Mikhailov V.V."/>
            <person name="Crawford R.J."/>
            <person name="Sawabe T."/>
        </authorList>
    </citation>
    <scope>NUCLEOTIDE SEQUENCE [LARGE SCALE GENOMIC DNA]</scope>
    <source>
        <strain evidence="5">A3d10 and R9SW1</strain>
    </source>
</reference>
<name>W5YVZ7_9GAMM</name>
<organism evidence="4 5">
    <name type="scientific">Marinobacter salarius</name>
    <dbReference type="NCBI Taxonomy" id="1420917"/>
    <lineage>
        <taxon>Bacteria</taxon>
        <taxon>Pseudomonadati</taxon>
        <taxon>Pseudomonadota</taxon>
        <taxon>Gammaproteobacteria</taxon>
        <taxon>Pseudomonadales</taxon>
        <taxon>Marinobacteraceae</taxon>
        <taxon>Marinobacter</taxon>
    </lineage>
</organism>